<evidence type="ECO:0000259" key="15">
    <source>
        <dbReference type="PROSITE" id="PS50937"/>
    </source>
</evidence>
<evidence type="ECO:0000256" key="1">
    <source>
        <dbReference type="ARBA" id="ARBA00009732"/>
    </source>
</evidence>
<feature type="binding site" evidence="14">
    <location>
        <position position="116"/>
    </location>
    <ligand>
        <name>[4Fe-4S] cluster</name>
        <dbReference type="ChEBI" id="CHEBI:49883"/>
    </ligand>
</feature>
<evidence type="ECO:0000256" key="6">
    <source>
        <dbReference type="ARBA" id="ARBA00023014"/>
    </source>
</evidence>
<dbReference type="PANTHER" id="PTHR46482:SF9">
    <property type="entry name" value="5'-ADENYLYLSULFATE REDUCTASE 1, CHLOROPLASTIC"/>
    <property type="match status" value="1"/>
</dbReference>
<evidence type="ECO:0000256" key="7">
    <source>
        <dbReference type="ARBA" id="ARBA00024298"/>
    </source>
</evidence>
<dbReference type="InterPro" id="IPR011798">
    <property type="entry name" value="APS_reductase"/>
</dbReference>
<dbReference type="SUPFAM" id="SSF52402">
    <property type="entry name" value="Adenine nucleotide alpha hydrolases-like"/>
    <property type="match status" value="1"/>
</dbReference>
<dbReference type="InterPro" id="IPR002500">
    <property type="entry name" value="PAPS_reduct_dom"/>
</dbReference>
<evidence type="ECO:0000256" key="5">
    <source>
        <dbReference type="ARBA" id="ARBA00023004"/>
    </source>
</evidence>
<feature type="active site" description="Nucleophile; cysteine thiosulfonate intermediate" evidence="14">
    <location>
        <position position="226"/>
    </location>
</feature>
<evidence type="ECO:0000313" key="17">
    <source>
        <dbReference type="Proteomes" id="UP000308196"/>
    </source>
</evidence>
<sequence>MNVEEIKEILGDKKDVALLQTIAALYPSEVVFSTSFGIEDQIITEWIGKNNIDIEIFTLDTGRLFKETYSLWSRTLERYQLPIRTYTPDTALLEEFISRKGPNSFYESVENRKECCRIRKIEPLQRAIKGKKIWVTGIRAEQSANRHDMDFVEYDEINEIIKIHPLFDWTFEEVKQYCREQHIPYNVLHDKGFPSIGCQPCTRAVQEGEDFRAGRWWWEDQSKKECGLHAVKSHE</sequence>
<dbReference type="NCBIfam" id="TIGR00434">
    <property type="entry name" value="cysH"/>
    <property type="match status" value="1"/>
</dbReference>
<keyword evidence="2 14" id="KW-0963">Cytoplasm</keyword>
<evidence type="ECO:0000256" key="4">
    <source>
        <dbReference type="ARBA" id="ARBA00023002"/>
    </source>
</evidence>
<keyword evidence="5 14" id="KW-0408">Iron</keyword>
<evidence type="ECO:0000256" key="11">
    <source>
        <dbReference type="ARBA" id="ARBA00030894"/>
    </source>
</evidence>
<feature type="binding site" evidence="14">
    <location>
        <position position="115"/>
    </location>
    <ligand>
        <name>[4Fe-4S] cluster</name>
        <dbReference type="ChEBI" id="CHEBI:49883"/>
    </ligand>
</feature>
<evidence type="ECO:0000256" key="10">
    <source>
        <dbReference type="ARBA" id="ARBA00029514"/>
    </source>
</evidence>
<dbReference type="HAMAP" id="MF_00063">
    <property type="entry name" value="CysH"/>
    <property type="match status" value="1"/>
</dbReference>
<gene>
    <name evidence="14 16" type="primary">cysH</name>
    <name evidence="16" type="ORF">NCTC11429_04458</name>
</gene>
<name>A0A4U9W1R8_9SPHI</name>
<dbReference type="GO" id="GO:0003677">
    <property type="term" value="F:DNA binding"/>
    <property type="evidence" value="ECO:0007669"/>
    <property type="project" value="InterPro"/>
</dbReference>
<dbReference type="Proteomes" id="UP000308196">
    <property type="component" value="Chromosome"/>
</dbReference>
<dbReference type="GO" id="GO:0005737">
    <property type="term" value="C:cytoplasm"/>
    <property type="evidence" value="ECO:0007669"/>
    <property type="project" value="UniProtKB-SubCell"/>
</dbReference>
<dbReference type="GO" id="GO:0070814">
    <property type="term" value="P:hydrogen sulfide biosynthetic process"/>
    <property type="evidence" value="ECO:0007669"/>
    <property type="project" value="UniProtKB-UniRule"/>
</dbReference>
<comment type="subcellular location">
    <subcellularLocation>
        <location evidence="14">Cytoplasm</location>
    </subcellularLocation>
</comment>
<dbReference type="InterPro" id="IPR000551">
    <property type="entry name" value="MerR-type_HTH_dom"/>
</dbReference>
<dbReference type="GO" id="GO:0019344">
    <property type="term" value="P:cysteine biosynthetic process"/>
    <property type="evidence" value="ECO:0007669"/>
    <property type="project" value="InterPro"/>
</dbReference>
<evidence type="ECO:0000256" key="8">
    <source>
        <dbReference type="ARBA" id="ARBA00024327"/>
    </source>
</evidence>
<evidence type="ECO:0000256" key="14">
    <source>
        <dbReference type="HAMAP-Rule" id="MF_00063"/>
    </source>
</evidence>
<dbReference type="PROSITE" id="PS50937">
    <property type="entry name" value="HTH_MERR_2"/>
    <property type="match status" value="1"/>
</dbReference>
<dbReference type="GO" id="GO:0019379">
    <property type="term" value="P:sulfate assimilation, phosphoadenylyl sulfate reduction by phosphoadenylyl-sulfate reductase (thioredoxin)"/>
    <property type="evidence" value="ECO:0007669"/>
    <property type="project" value="UniProtKB-UniRule"/>
</dbReference>
<dbReference type="GO" id="GO:0046872">
    <property type="term" value="F:metal ion binding"/>
    <property type="evidence" value="ECO:0007669"/>
    <property type="project" value="UniProtKB-KW"/>
</dbReference>
<dbReference type="GO" id="GO:0006355">
    <property type="term" value="P:regulation of DNA-templated transcription"/>
    <property type="evidence" value="ECO:0007669"/>
    <property type="project" value="InterPro"/>
</dbReference>
<evidence type="ECO:0000256" key="9">
    <source>
        <dbReference type="ARBA" id="ARBA00024386"/>
    </source>
</evidence>
<dbReference type="GO" id="GO:0004604">
    <property type="term" value="F:phosphoadenylyl-sulfate reductase (thioredoxin) activity"/>
    <property type="evidence" value="ECO:0007669"/>
    <property type="project" value="UniProtKB-UniRule"/>
</dbReference>
<keyword evidence="4 14" id="KW-0560">Oxidoreductase</keyword>
<dbReference type="KEGG" id="stha:NCTC11429_04458"/>
<feature type="binding site" evidence="14">
    <location>
        <position position="201"/>
    </location>
    <ligand>
        <name>[4Fe-4S] cluster</name>
        <dbReference type="ChEBI" id="CHEBI:49883"/>
    </ligand>
</feature>
<dbReference type="Gene3D" id="3.40.50.620">
    <property type="entry name" value="HUPs"/>
    <property type="match status" value="1"/>
</dbReference>
<comment type="function">
    <text evidence="7 14">Catalyzes the formation of sulfite from adenosine 5'-phosphosulfate (APS) using thioredoxin as an electron donor.</text>
</comment>
<dbReference type="NCBIfam" id="NF002537">
    <property type="entry name" value="PRK02090.1"/>
    <property type="match status" value="1"/>
</dbReference>
<reference evidence="16 17" key="1">
    <citation type="submission" date="2019-05" db="EMBL/GenBank/DDBJ databases">
        <authorList>
            <consortium name="Pathogen Informatics"/>
        </authorList>
    </citation>
    <scope>NUCLEOTIDE SEQUENCE [LARGE SCALE GENOMIC DNA]</scope>
    <source>
        <strain evidence="16 17">NCTC11429</strain>
    </source>
</reference>
<comment type="pathway">
    <text evidence="8 14">Sulfur metabolism; hydrogen sulfide biosynthesis; sulfite from sulfate.</text>
</comment>
<dbReference type="EC" id="1.8.4.10" evidence="9 14"/>
<comment type="similarity">
    <text evidence="1 14">Belongs to the PAPS reductase family. CysH subfamily.</text>
</comment>
<feature type="domain" description="HTH merR-type" evidence="15">
    <location>
        <begin position="1"/>
        <end position="12"/>
    </location>
</feature>
<keyword evidence="3 14" id="KW-0479">Metal-binding</keyword>
<dbReference type="NCBIfam" id="TIGR02055">
    <property type="entry name" value="APS_reductase"/>
    <property type="match status" value="1"/>
</dbReference>
<dbReference type="InterPro" id="IPR004511">
    <property type="entry name" value="PAPS/APS_Rdtase"/>
</dbReference>
<evidence type="ECO:0000256" key="13">
    <source>
        <dbReference type="ARBA" id="ARBA00048441"/>
    </source>
</evidence>
<evidence type="ECO:0000256" key="12">
    <source>
        <dbReference type="ARBA" id="ARBA00032041"/>
    </source>
</evidence>
<comment type="cofactor">
    <cofactor evidence="14">
        <name>[4Fe-4S] cluster</name>
        <dbReference type="ChEBI" id="CHEBI:49883"/>
    </cofactor>
    <text evidence="14">Binds 1 [4Fe-4S] cluster per subunit.</text>
</comment>
<dbReference type="GeneID" id="78465041"/>
<evidence type="ECO:0000256" key="2">
    <source>
        <dbReference type="ARBA" id="ARBA00022490"/>
    </source>
</evidence>
<feature type="binding site" evidence="14">
    <location>
        <position position="198"/>
    </location>
    <ligand>
        <name>[4Fe-4S] cluster</name>
        <dbReference type="ChEBI" id="CHEBI:49883"/>
    </ligand>
</feature>
<dbReference type="PIRSF" id="PIRSF000857">
    <property type="entry name" value="PAPS_reductase"/>
    <property type="match status" value="1"/>
</dbReference>
<dbReference type="RefSeq" id="WP_028070338.1">
    <property type="nucleotide sequence ID" value="NZ_CP141191.1"/>
</dbReference>
<dbReference type="EMBL" id="LR590484">
    <property type="protein sequence ID" value="VTR51924.1"/>
    <property type="molecule type" value="Genomic_DNA"/>
</dbReference>
<keyword evidence="6 14" id="KW-0411">Iron-sulfur</keyword>
<dbReference type="GO" id="GO:0051539">
    <property type="term" value="F:4 iron, 4 sulfur cluster binding"/>
    <property type="evidence" value="ECO:0007669"/>
    <property type="project" value="UniProtKB-UniRule"/>
</dbReference>
<dbReference type="CDD" id="cd23945">
    <property type="entry name" value="PAPS_reductase"/>
    <property type="match status" value="1"/>
</dbReference>
<protein>
    <recommendedName>
        <fullName evidence="10 14">Adenosine 5'-phosphosulfate reductase</fullName>
        <shortName evidence="14">APS reductase</shortName>
        <ecNumber evidence="9 14">1.8.4.10</ecNumber>
    </recommendedName>
    <alternativeName>
        <fullName evidence="12 14">5'-adenylylsulfate reductase</fullName>
    </alternativeName>
    <alternativeName>
        <fullName evidence="11 14">Thioredoxin-dependent 5'-adenylylsulfate reductase</fullName>
    </alternativeName>
</protein>
<accession>A0A4U9W1R8</accession>
<proteinExistence type="inferred from homology"/>
<dbReference type="GO" id="GO:0043866">
    <property type="term" value="F:adenylyl-sulfate reductase (thioredoxin) activity"/>
    <property type="evidence" value="ECO:0007669"/>
    <property type="project" value="UniProtKB-EC"/>
</dbReference>
<comment type="catalytic activity">
    <reaction evidence="13 14">
        <text>[thioredoxin]-disulfide + sulfite + AMP + 2 H(+) = adenosine 5'-phosphosulfate + [thioredoxin]-dithiol</text>
        <dbReference type="Rhea" id="RHEA:21976"/>
        <dbReference type="Rhea" id="RHEA-COMP:10698"/>
        <dbReference type="Rhea" id="RHEA-COMP:10700"/>
        <dbReference type="ChEBI" id="CHEBI:15378"/>
        <dbReference type="ChEBI" id="CHEBI:17359"/>
        <dbReference type="ChEBI" id="CHEBI:29950"/>
        <dbReference type="ChEBI" id="CHEBI:50058"/>
        <dbReference type="ChEBI" id="CHEBI:58243"/>
        <dbReference type="ChEBI" id="CHEBI:456215"/>
        <dbReference type="EC" id="1.8.4.10"/>
    </reaction>
</comment>
<dbReference type="InterPro" id="IPR014729">
    <property type="entry name" value="Rossmann-like_a/b/a_fold"/>
</dbReference>
<dbReference type="AlphaFoldDB" id="A0A4U9W1R8"/>
<dbReference type="PANTHER" id="PTHR46482">
    <property type="entry name" value="5'-ADENYLYLSULFATE REDUCTASE 3, CHLOROPLASTIC"/>
    <property type="match status" value="1"/>
</dbReference>
<evidence type="ECO:0000256" key="3">
    <source>
        <dbReference type="ARBA" id="ARBA00022723"/>
    </source>
</evidence>
<dbReference type="STRING" id="1123265.GCA_000686625_03610"/>
<organism evidence="16 17">
    <name type="scientific">Sphingobacterium thalpophilum</name>
    <dbReference type="NCBI Taxonomy" id="259"/>
    <lineage>
        <taxon>Bacteria</taxon>
        <taxon>Pseudomonadati</taxon>
        <taxon>Bacteroidota</taxon>
        <taxon>Sphingobacteriia</taxon>
        <taxon>Sphingobacteriales</taxon>
        <taxon>Sphingobacteriaceae</taxon>
        <taxon>Sphingobacterium</taxon>
    </lineage>
</organism>
<evidence type="ECO:0000313" key="16">
    <source>
        <dbReference type="EMBL" id="VTR51924.1"/>
    </source>
</evidence>
<dbReference type="Pfam" id="PF01507">
    <property type="entry name" value="PAPS_reduct"/>
    <property type="match status" value="1"/>
</dbReference>